<dbReference type="SUPFAM" id="SSF53850">
    <property type="entry name" value="Periplasmic binding protein-like II"/>
    <property type="match status" value="1"/>
</dbReference>
<dbReference type="InterPro" id="IPR005064">
    <property type="entry name" value="BUG"/>
</dbReference>
<dbReference type="EMBL" id="VCLB01000004">
    <property type="protein sequence ID" value="TNB48453.1"/>
    <property type="molecule type" value="Genomic_DNA"/>
</dbReference>
<evidence type="ECO:0000256" key="2">
    <source>
        <dbReference type="SAM" id="SignalP"/>
    </source>
</evidence>
<evidence type="ECO:0000313" key="3">
    <source>
        <dbReference type="EMBL" id="TNB48453.1"/>
    </source>
</evidence>
<keyword evidence="2" id="KW-0732">Signal</keyword>
<dbReference type="Proteomes" id="UP000307874">
    <property type="component" value="Unassembled WGS sequence"/>
</dbReference>
<dbReference type="Gene3D" id="3.40.190.150">
    <property type="entry name" value="Bordetella uptake gene, domain 1"/>
    <property type="match status" value="1"/>
</dbReference>
<dbReference type="CDD" id="cd07012">
    <property type="entry name" value="PBP2_Bug_TTT"/>
    <property type="match status" value="1"/>
</dbReference>
<name>A0A5C4JSR6_9HYPH</name>
<comment type="caution">
    <text evidence="3">The sequence shown here is derived from an EMBL/GenBank/DDBJ whole genome shotgun (WGS) entry which is preliminary data.</text>
</comment>
<feature type="signal peptide" evidence="2">
    <location>
        <begin position="1"/>
        <end position="25"/>
    </location>
</feature>
<comment type="similarity">
    <text evidence="1">Belongs to the UPF0065 (bug) family.</text>
</comment>
<reference evidence="3 4" key="1">
    <citation type="submission" date="2019-06" db="EMBL/GenBank/DDBJ databases">
        <title>Martelella lutilitoris sp. nov., isolated from a tidal mudflat.</title>
        <authorList>
            <person name="Kim Y.-J."/>
        </authorList>
    </citation>
    <scope>NUCLEOTIDE SEQUENCE [LARGE SCALE GENOMIC DNA]</scope>
    <source>
        <strain evidence="3 4">GH2-6</strain>
    </source>
</reference>
<protein>
    <submittedName>
        <fullName evidence="3">Tripartite tricarboxylate transporter substrate binding protein</fullName>
    </submittedName>
</protein>
<sequence>MNTADIILGTTVIGLSIAVSPLATAAATCPEGFPAKPVQMLVGYGAGGGTDAIARAIAAELETQQGWTVIVDNKPGAGGGVMSATLMNMKPDGYSVGVAATGTVALNPYENSDTPYTYESFDYLGTAMQINYGLVSLVDRPYQTLDEFIAFAKDNNGATISVGGKSQEILVDQLAKHYDVNLIAVPSKGAADALQSALGGHVDATTQGTQHVQQIKAGAMNQLASLTDARTPYAPDSPTLIEGGLDATIEGQTIFMVPKGVDPAIKTCLEEALDEAVNSDGYNELMMRLENEPLNLGPKGTTDKIAKSAQFYKAYLGK</sequence>
<dbReference type="InterPro" id="IPR042100">
    <property type="entry name" value="Bug_dom1"/>
</dbReference>
<dbReference type="OrthoDB" id="7375033at2"/>
<keyword evidence="4" id="KW-1185">Reference proteome</keyword>
<evidence type="ECO:0000256" key="1">
    <source>
        <dbReference type="ARBA" id="ARBA00006987"/>
    </source>
</evidence>
<dbReference type="RefSeq" id="WP_138748152.1">
    <property type="nucleotide sequence ID" value="NZ_VCLB01000004.1"/>
</dbReference>
<dbReference type="AlphaFoldDB" id="A0A5C4JSR6"/>
<feature type="chain" id="PRO_5022777291" evidence="2">
    <location>
        <begin position="26"/>
        <end position="318"/>
    </location>
</feature>
<dbReference type="PANTHER" id="PTHR42928">
    <property type="entry name" value="TRICARBOXYLATE-BINDING PROTEIN"/>
    <property type="match status" value="1"/>
</dbReference>
<dbReference type="PIRSF" id="PIRSF017082">
    <property type="entry name" value="YflP"/>
    <property type="match status" value="1"/>
</dbReference>
<proteinExistence type="inferred from homology"/>
<dbReference type="Gene3D" id="3.40.190.10">
    <property type="entry name" value="Periplasmic binding protein-like II"/>
    <property type="match status" value="1"/>
</dbReference>
<dbReference type="Pfam" id="PF03401">
    <property type="entry name" value="TctC"/>
    <property type="match status" value="1"/>
</dbReference>
<gene>
    <name evidence="3" type="ORF">FF124_09010</name>
</gene>
<evidence type="ECO:0000313" key="4">
    <source>
        <dbReference type="Proteomes" id="UP000307874"/>
    </source>
</evidence>
<accession>A0A5C4JSR6</accession>
<organism evidence="3 4">
    <name type="scientific">Martelella lutilitoris</name>
    <dbReference type="NCBI Taxonomy" id="2583532"/>
    <lineage>
        <taxon>Bacteria</taxon>
        <taxon>Pseudomonadati</taxon>
        <taxon>Pseudomonadota</taxon>
        <taxon>Alphaproteobacteria</taxon>
        <taxon>Hyphomicrobiales</taxon>
        <taxon>Aurantimonadaceae</taxon>
        <taxon>Martelella</taxon>
    </lineage>
</organism>
<dbReference type="PANTHER" id="PTHR42928:SF5">
    <property type="entry name" value="BLR1237 PROTEIN"/>
    <property type="match status" value="1"/>
</dbReference>